<dbReference type="Proteomes" id="UP000800040">
    <property type="component" value="Unassembled WGS sequence"/>
</dbReference>
<evidence type="ECO:0008006" key="4">
    <source>
        <dbReference type="Google" id="ProtNLM"/>
    </source>
</evidence>
<dbReference type="EMBL" id="ML975275">
    <property type="protein sequence ID" value="KAF1836261.1"/>
    <property type="molecule type" value="Genomic_DNA"/>
</dbReference>
<sequence length="489" mass="55184">MPCQQLQEGRPFCSFTPWNVSERRPFPTGTTVKLSFNISGRCEQIEVPRELLYTSDYLYPWLATWDRLGTQCIILNFSRRSIFAIYCRWLYGRKVYTNSEIKWINGLSEKRGAGEIINSDFYDLLACWFLGNALQDVRFKDMVVSDIVRRLNGCKNGETRWFFDCLQPVVVHDFYRNTKADSPIRALLVDAVVKFATPTFVSQLGTSFSAEFVLSVMGAFAQEVDRLRSQPVVTLSEPVKKVVALMLDPKVAGISSKAVPSGPDLGQAQTGPPSGGLLADSSFECCSGNVERNTWETSTRWSRFACSTRPTPPPPERENLPASPRRDQIGISSSPSAEFRLRRNQRDPEVDRTRLSRTCVLLLGNLLEEKRFEEAVISKIICWFRALAKNPLHIEVFVKGMGGSFIKNFVEDFTVESALFKLVVAAVAWFAGAHGIRAFCGDECPIAFRQELGVRLLAQRDTVPANFALNECEFHHCRVDKYECTVKGY</sequence>
<feature type="compositionally biased region" description="Basic and acidic residues" evidence="1">
    <location>
        <begin position="315"/>
        <end position="328"/>
    </location>
</feature>
<evidence type="ECO:0000313" key="3">
    <source>
        <dbReference type="Proteomes" id="UP000800040"/>
    </source>
</evidence>
<name>A0A6A5KKU9_9PLEO</name>
<evidence type="ECO:0000313" key="2">
    <source>
        <dbReference type="EMBL" id="KAF1836261.1"/>
    </source>
</evidence>
<proteinExistence type="predicted"/>
<organism evidence="2 3">
    <name type="scientific">Decorospora gaudefroyi</name>
    <dbReference type="NCBI Taxonomy" id="184978"/>
    <lineage>
        <taxon>Eukaryota</taxon>
        <taxon>Fungi</taxon>
        <taxon>Dikarya</taxon>
        <taxon>Ascomycota</taxon>
        <taxon>Pezizomycotina</taxon>
        <taxon>Dothideomycetes</taxon>
        <taxon>Pleosporomycetidae</taxon>
        <taxon>Pleosporales</taxon>
        <taxon>Pleosporineae</taxon>
        <taxon>Pleosporaceae</taxon>
        <taxon>Decorospora</taxon>
    </lineage>
</organism>
<dbReference type="AlphaFoldDB" id="A0A6A5KKU9"/>
<gene>
    <name evidence="2" type="ORF">BDW02DRAFT_616475</name>
</gene>
<accession>A0A6A5KKU9</accession>
<dbReference type="OrthoDB" id="3794732at2759"/>
<protein>
    <recommendedName>
        <fullName evidence="4">BTB domain-containing protein</fullName>
    </recommendedName>
</protein>
<reference evidence="2" key="1">
    <citation type="submission" date="2020-01" db="EMBL/GenBank/DDBJ databases">
        <authorList>
            <consortium name="DOE Joint Genome Institute"/>
            <person name="Haridas S."/>
            <person name="Albert R."/>
            <person name="Binder M."/>
            <person name="Bloem J."/>
            <person name="Labutti K."/>
            <person name="Salamov A."/>
            <person name="Andreopoulos B."/>
            <person name="Baker S.E."/>
            <person name="Barry K."/>
            <person name="Bills G."/>
            <person name="Bluhm B.H."/>
            <person name="Cannon C."/>
            <person name="Castanera R."/>
            <person name="Culley D.E."/>
            <person name="Daum C."/>
            <person name="Ezra D."/>
            <person name="Gonzalez J.B."/>
            <person name="Henrissat B."/>
            <person name="Kuo A."/>
            <person name="Liang C."/>
            <person name="Lipzen A."/>
            <person name="Lutzoni F."/>
            <person name="Magnuson J."/>
            <person name="Mondo S."/>
            <person name="Nolan M."/>
            <person name="Ohm R."/>
            <person name="Pangilinan J."/>
            <person name="Park H.-J."/>
            <person name="Ramirez L."/>
            <person name="Alfaro M."/>
            <person name="Sun H."/>
            <person name="Tritt A."/>
            <person name="Yoshinaga Y."/>
            <person name="Zwiers L.-H."/>
            <person name="Turgeon B.G."/>
            <person name="Goodwin S.B."/>
            <person name="Spatafora J.W."/>
            <person name="Crous P.W."/>
            <person name="Grigoriev I.V."/>
        </authorList>
    </citation>
    <scope>NUCLEOTIDE SEQUENCE</scope>
    <source>
        <strain evidence="2">P77</strain>
    </source>
</reference>
<keyword evidence="3" id="KW-1185">Reference proteome</keyword>
<feature type="region of interest" description="Disordered" evidence="1">
    <location>
        <begin position="304"/>
        <end position="331"/>
    </location>
</feature>
<evidence type="ECO:0000256" key="1">
    <source>
        <dbReference type="SAM" id="MobiDB-lite"/>
    </source>
</evidence>